<keyword evidence="3 8" id="KW-0732">Signal</keyword>
<dbReference type="InterPro" id="IPR006311">
    <property type="entry name" value="TAT_signal"/>
</dbReference>
<dbReference type="PANTHER" id="PTHR47359">
    <property type="entry name" value="PEPTIDOGLYCAN DL-ENDOPEPTIDASE CWLO"/>
    <property type="match status" value="1"/>
</dbReference>
<keyword evidence="4 11" id="KW-0378">Hydrolase</keyword>
<name>A0A369N2W5_EGGLN</name>
<evidence type="ECO:0000256" key="2">
    <source>
        <dbReference type="ARBA" id="ARBA00022670"/>
    </source>
</evidence>
<comment type="caution">
    <text evidence="11">The sequence shown here is derived from an EMBL/GenBank/DDBJ whole genome shotgun (WGS) entry which is preliminary data.</text>
</comment>
<evidence type="ECO:0000313" key="11">
    <source>
        <dbReference type="EMBL" id="RDB85488.1"/>
    </source>
</evidence>
<dbReference type="Pfam" id="PF00877">
    <property type="entry name" value="NLPC_P60"/>
    <property type="match status" value="1"/>
</dbReference>
<dbReference type="RefSeq" id="WP_009607879.1">
    <property type="nucleotide sequence ID" value="NZ_AP025575.1"/>
</dbReference>
<evidence type="ECO:0000256" key="5">
    <source>
        <dbReference type="ARBA" id="ARBA00022807"/>
    </source>
</evidence>
<sequence length="389" mass="40817">MSEHTIGLSRRTFLTGAAALGALSVLAPTTAFAETAAEKQAEADAVRNQLIGLQADLEAAEISYYSALDERDAAQKAMEDQQAKIDDANSQISDLQDKLGTRARNMYRNGSTSFVDFVLGAASFEEFTQNWDLLNKMNENDADMVDQTKTLREELQAAKDEFARQEQIASAKAAEAKQIQSDVQAKVDQATELVSSLDAEAQELLQQEQAAAAAAAAAEAAAEAERQRQAEQAVNPGGGGGGASGGSGSGSGGGSGSSGGGGGGGSVVYPSRPVGSYDSVVGYAMSRIGCPYIWGAEGPDSFDCSGLVTWAYRQVGMYLPHQSEAQYAAAARVVSVSEARPGDVLWRYGHVGIAVSAGGSHYVHAPTFNAYVRDTDPLSWAQFTNALQF</sequence>
<keyword evidence="6" id="KW-0175">Coiled coil</keyword>
<dbReference type="EMBL" id="PPTU01000008">
    <property type="protein sequence ID" value="RDB70909.1"/>
    <property type="molecule type" value="Genomic_DNA"/>
</dbReference>
<evidence type="ECO:0000313" key="12">
    <source>
        <dbReference type="Proteomes" id="UP000253857"/>
    </source>
</evidence>
<feature type="compositionally biased region" description="Gly residues" evidence="7">
    <location>
        <begin position="236"/>
        <end position="264"/>
    </location>
</feature>
<dbReference type="InterPro" id="IPR051794">
    <property type="entry name" value="PG_Endopeptidase_C40"/>
</dbReference>
<dbReference type="AlphaFoldDB" id="A0A369N2W5"/>
<dbReference type="EMBL" id="PPTY01000011">
    <property type="protein sequence ID" value="RDB85488.1"/>
    <property type="molecule type" value="Genomic_DNA"/>
</dbReference>
<dbReference type="PROSITE" id="PS51935">
    <property type="entry name" value="NLPC_P60"/>
    <property type="match status" value="1"/>
</dbReference>
<evidence type="ECO:0000256" key="3">
    <source>
        <dbReference type="ARBA" id="ARBA00022729"/>
    </source>
</evidence>
<dbReference type="Gene3D" id="3.90.1720.10">
    <property type="entry name" value="endopeptidase domain like (from Nostoc punctiforme)"/>
    <property type="match status" value="1"/>
</dbReference>
<dbReference type="PANTHER" id="PTHR47359:SF3">
    <property type="entry name" value="NLP_P60 DOMAIN-CONTAINING PROTEIN-RELATED"/>
    <property type="match status" value="1"/>
</dbReference>
<feature type="domain" description="NlpC/P60" evidence="9">
    <location>
        <begin position="274"/>
        <end position="389"/>
    </location>
</feature>
<dbReference type="InterPro" id="IPR057309">
    <property type="entry name" value="PcsB_CC"/>
</dbReference>
<protein>
    <submittedName>
        <fullName evidence="11">Hydrolase Nlp/P60</fullName>
    </submittedName>
</protein>
<keyword evidence="2" id="KW-0645">Protease</keyword>
<organism evidence="11 12">
    <name type="scientific">Eggerthella lenta</name>
    <name type="common">Eubacterium lentum</name>
    <dbReference type="NCBI Taxonomy" id="84112"/>
    <lineage>
        <taxon>Bacteria</taxon>
        <taxon>Bacillati</taxon>
        <taxon>Actinomycetota</taxon>
        <taxon>Coriobacteriia</taxon>
        <taxon>Eggerthellales</taxon>
        <taxon>Eggerthellaceae</taxon>
        <taxon>Eggerthella</taxon>
    </lineage>
</organism>
<dbReference type="GO" id="GO:0006508">
    <property type="term" value="P:proteolysis"/>
    <property type="evidence" value="ECO:0007669"/>
    <property type="project" value="UniProtKB-KW"/>
</dbReference>
<dbReference type="Proteomes" id="UP000253970">
    <property type="component" value="Unassembled WGS sequence"/>
</dbReference>
<dbReference type="Gene3D" id="6.10.250.3150">
    <property type="match status" value="1"/>
</dbReference>
<evidence type="ECO:0000256" key="6">
    <source>
        <dbReference type="SAM" id="Coils"/>
    </source>
</evidence>
<reference evidence="12 13" key="1">
    <citation type="journal article" date="2018" name="Elife">
        <title>Discovery and characterization of a prevalent human gut bacterial enzyme sufficient for the inactivation of a family of plant toxins.</title>
        <authorList>
            <person name="Koppel N."/>
            <person name="Bisanz J.E."/>
            <person name="Pandelia M.E."/>
            <person name="Turnbaugh P.J."/>
            <person name="Balskus E.P."/>
        </authorList>
    </citation>
    <scope>NUCLEOTIDE SEQUENCE [LARGE SCALE GENOMIC DNA]</scope>
    <source>
        <strain evidence="11 12">FAA1-1-60AUCSF</strain>
        <strain evidence="10 13">W1 BHI 6</strain>
    </source>
</reference>
<evidence type="ECO:0000259" key="9">
    <source>
        <dbReference type="PROSITE" id="PS51935"/>
    </source>
</evidence>
<feature type="chain" id="PRO_5033355508" evidence="8">
    <location>
        <begin position="34"/>
        <end position="389"/>
    </location>
</feature>
<dbReference type="OMA" id="QVIHAPY"/>
<evidence type="ECO:0000256" key="1">
    <source>
        <dbReference type="ARBA" id="ARBA00007074"/>
    </source>
</evidence>
<feature type="signal peptide" evidence="8">
    <location>
        <begin position="1"/>
        <end position="33"/>
    </location>
</feature>
<proteinExistence type="inferred from homology"/>
<keyword evidence="5" id="KW-0788">Thiol protease</keyword>
<comment type="similarity">
    <text evidence="1">Belongs to the peptidase C40 family.</text>
</comment>
<dbReference type="PROSITE" id="PS51318">
    <property type="entry name" value="TAT"/>
    <property type="match status" value="1"/>
</dbReference>
<feature type="region of interest" description="Disordered" evidence="7">
    <location>
        <begin position="222"/>
        <end position="264"/>
    </location>
</feature>
<feature type="coiled-coil region" evidence="6">
    <location>
        <begin position="36"/>
        <end position="98"/>
    </location>
</feature>
<evidence type="ECO:0000256" key="8">
    <source>
        <dbReference type="SAM" id="SignalP"/>
    </source>
</evidence>
<dbReference type="Pfam" id="PF24568">
    <property type="entry name" value="CC_PcsB"/>
    <property type="match status" value="1"/>
</dbReference>
<accession>A0A369N2W5</accession>
<dbReference type="GO" id="GO:0008234">
    <property type="term" value="F:cysteine-type peptidase activity"/>
    <property type="evidence" value="ECO:0007669"/>
    <property type="project" value="UniProtKB-KW"/>
</dbReference>
<dbReference type="SUPFAM" id="SSF54001">
    <property type="entry name" value="Cysteine proteinases"/>
    <property type="match status" value="1"/>
</dbReference>
<evidence type="ECO:0000256" key="4">
    <source>
        <dbReference type="ARBA" id="ARBA00022801"/>
    </source>
</evidence>
<evidence type="ECO:0000313" key="10">
    <source>
        <dbReference type="EMBL" id="RDB70909.1"/>
    </source>
</evidence>
<dbReference type="InterPro" id="IPR038765">
    <property type="entry name" value="Papain-like_cys_pep_sf"/>
</dbReference>
<dbReference type="InterPro" id="IPR000064">
    <property type="entry name" value="NLP_P60_dom"/>
</dbReference>
<dbReference type="Proteomes" id="UP000253857">
    <property type="component" value="Unassembled WGS sequence"/>
</dbReference>
<gene>
    <name evidence="11" type="ORF">C1871_08315</name>
    <name evidence="10" type="ORF">C1875_06860</name>
</gene>
<evidence type="ECO:0000256" key="7">
    <source>
        <dbReference type="SAM" id="MobiDB-lite"/>
    </source>
</evidence>
<evidence type="ECO:0000313" key="13">
    <source>
        <dbReference type="Proteomes" id="UP000253970"/>
    </source>
</evidence>